<feature type="active site" description="Charge relay system" evidence="9">
    <location>
        <position position="134"/>
    </location>
</feature>
<comment type="similarity">
    <text evidence="2">Belongs to the peptidase S1C family.</text>
</comment>
<evidence type="ECO:0000256" key="5">
    <source>
        <dbReference type="ARBA" id="ARBA00022737"/>
    </source>
</evidence>
<dbReference type="PRINTS" id="PR00834">
    <property type="entry name" value="PROTEASES2C"/>
</dbReference>
<feature type="binding site" evidence="10">
    <location>
        <position position="164"/>
    </location>
    <ligand>
        <name>substrate</name>
    </ligand>
</feature>
<dbReference type="PANTHER" id="PTHR22939">
    <property type="entry name" value="SERINE PROTEASE FAMILY S1C HTRA-RELATED"/>
    <property type="match status" value="1"/>
</dbReference>
<comment type="subcellular location">
    <subcellularLocation>
        <location evidence="1">Periplasm</location>
    </subcellularLocation>
</comment>
<sequence>MKKKWTRYLAGAALVAVFSLLLLSFSCNTSENKSARTAFAETAPAVNIAEDSLEVVEAVQNVFRAVSESVRPSIVELDVVETKTVQVPSFGFPFDFFFGGEGYDETQEYKQQGLGSGVIVRRDGNTYYVLTNNHVVGTATEISIKLYDDRVYTGSLVGADERMDIALVSFESKEDIPVAVLGDSDTVQTGDICFAMGTPLGYFSSVTQGIISATGRSGNDIGSISDFIQTDAAINQGNSGGALVNIYGEVIGINTWIASQSGGSQGLGFAIPINNVKNAIDSFIKTGKVTYGWMGVSLVEVTQEYKDELGISNRQVGALASQIFMGSPAAKAGMQAGDYVIKLNGKDVKSTEQLVRDVGNLVVGETAEFVVLRNGKEVTLNVKIESRNDEIVNDNSQLWPGFIAAPLSDEIREELELDKKVQGVVVTNIQPKSPAAAMRLQDGDVITAVNDKPVKNLQEFYSALDLTNNKEIWFDVYNQGHTISTGKYKL</sequence>
<evidence type="ECO:0000256" key="3">
    <source>
        <dbReference type="ARBA" id="ARBA00022670"/>
    </source>
</evidence>
<keyword evidence="4" id="KW-0732">Signal</keyword>
<dbReference type="AlphaFoldDB" id="A0A9E2P0M7"/>
<reference evidence="12" key="1">
    <citation type="journal article" date="2021" name="PeerJ">
        <title>Extensive microbial diversity within the chicken gut microbiome revealed by metagenomics and culture.</title>
        <authorList>
            <person name="Gilroy R."/>
            <person name="Ravi A."/>
            <person name="Getino M."/>
            <person name="Pursley I."/>
            <person name="Horton D.L."/>
            <person name="Alikhan N.F."/>
            <person name="Baker D."/>
            <person name="Gharbi K."/>
            <person name="Hall N."/>
            <person name="Watson M."/>
            <person name="Adriaenssens E.M."/>
            <person name="Foster-Nyarko E."/>
            <person name="Jarju S."/>
            <person name="Secka A."/>
            <person name="Antonio M."/>
            <person name="Oren A."/>
            <person name="Chaudhuri R.R."/>
            <person name="La Ragione R."/>
            <person name="Hildebrand F."/>
            <person name="Pallen M.J."/>
        </authorList>
    </citation>
    <scope>NUCLEOTIDE SEQUENCE</scope>
    <source>
        <strain evidence="12">Gambia15-2214</strain>
    </source>
</reference>
<keyword evidence="6" id="KW-0574">Periplasm</keyword>
<evidence type="ECO:0000256" key="6">
    <source>
        <dbReference type="ARBA" id="ARBA00022764"/>
    </source>
</evidence>
<dbReference type="InterPro" id="IPR041489">
    <property type="entry name" value="PDZ_6"/>
</dbReference>
<evidence type="ECO:0000256" key="8">
    <source>
        <dbReference type="ARBA" id="ARBA00022825"/>
    </source>
</evidence>
<evidence type="ECO:0000313" key="13">
    <source>
        <dbReference type="Proteomes" id="UP000823914"/>
    </source>
</evidence>
<dbReference type="InterPro" id="IPR011782">
    <property type="entry name" value="Pept_S1C_Do"/>
</dbReference>
<feature type="binding site" evidence="10">
    <location>
        <position position="134"/>
    </location>
    <ligand>
        <name>substrate</name>
    </ligand>
</feature>
<evidence type="ECO:0000313" key="12">
    <source>
        <dbReference type="EMBL" id="MBU3850053.1"/>
    </source>
</evidence>
<dbReference type="Pfam" id="PF13365">
    <property type="entry name" value="Trypsin_2"/>
    <property type="match status" value="1"/>
</dbReference>
<dbReference type="SUPFAM" id="SSF50494">
    <property type="entry name" value="Trypsin-like serine proteases"/>
    <property type="match status" value="1"/>
</dbReference>
<dbReference type="NCBIfam" id="TIGR02037">
    <property type="entry name" value="degP_htrA_DO"/>
    <property type="match status" value="1"/>
</dbReference>
<dbReference type="Pfam" id="PF13180">
    <property type="entry name" value="PDZ_2"/>
    <property type="match status" value="1"/>
</dbReference>
<feature type="domain" description="PDZ" evidence="11">
    <location>
        <begin position="298"/>
        <end position="350"/>
    </location>
</feature>
<reference evidence="12" key="2">
    <citation type="submission" date="2021-04" db="EMBL/GenBank/DDBJ databases">
        <authorList>
            <person name="Gilroy R."/>
        </authorList>
    </citation>
    <scope>NUCLEOTIDE SEQUENCE</scope>
    <source>
        <strain evidence="12">Gambia15-2214</strain>
    </source>
</reference>
<dbReference type="EMBL" id="JAHLFV010000136">
    <property type="protein sequence ID" value="MBU3850053.1"/>
    <property type="molecule type" value="Genomic_DNA"/>
</dbReference>
<keyword evidence="5" id="KW-0677">Repeat</keyword>
<keyword evidence="7" id="KW-0378">Hydrolase</keyword>
<dbReference type="PROSITE" id="PS51257">
    <property type="entry name" value="PROKAR_LIPOPROTEIN"/>
    <property type="match status" value="1"/>
</dbReference>
<evidence type="ECO:0000259" key="11">
    <source>
        <dbReference type="PROSITE" id="PS50106"/>
    </source>
</evidence>
<dbReference type="InterPro" id="IPR001478">
    <property type="entry name" value="PDZ"/>
</dbReference>
<dbReference type="InterPro" id="IPR001940">
    <property type="entry name" value="Peptidase_S1C"/>
</dbReference>
<dbReference type="Gene3D" id="2.40.10.120">
    <property type="match status" value="1"/>
</dbReference>
<feature type="active site" description="Charge relay system" evidence="9">
    <location>
        <position position="164"/>
    </location>
</feature>
<feature type="active site" description="Charge relay system" evidence="9">
    <location>
        <position position="239"/>
    </location>
</feature>
<name>A0A9E2P0M7_9SPIR</name>
<dbReference type="GO" id="GO:0004252">
    <property type="term" value="F:serine-type endopeptidase activity"/>
    <property type="evidence" value="ECO:0007669"/>
    <property type="project" value="InterPro"/>
</dbReference>
<evidence type="ECO:0000256" key="1">
    <source>
        <dbReference type="ARBA" id="ARBA00004418"/>
    </source>
</evidence>
<dbReference type="SMART" id="SM00228">
    <property type="entry name" value="PDZ"/>
    <property type="match status" value="2"/>
</dbReference>
<evidence type="ECO:0000256" key="7">
    <source>
        <dbReference type="ARBA" id="ARBA00022801"/>
    </source>
</evidence>
<organism evidence="12 13">
    <name type="scientific">Candidatus Treponema excrementipullorum</name>
    <dbReference type="NCBI Taxonomy" id="2838768"/>
    <lineage>
        <taxon>Bacteria</taxon>
        <taxon>Pseudomonadati</taxon>
        <taxon>Spirochaetota</taxon>
        <taxon>Spirochaetia</taxon>
        <taxon>Spirochaetales</taxon>
        <taxon>Treponemataceae</taxon>
        <taxon>Treponema</taxon>
    </lineage>
</organism>
<comment type="caution">
    <text evidence="12">The sequence shown here is derived from an EMBL/GenBank/DDBJ whole genome shotgun (WGS) entry which is preliminary data.</text>
</comment>
<dbReference type="SUPFAM" id="SSF50156">
    <property type="entry name" value="PDZ domain-like"/>
    <property type="match status" value="2"/>
</dbReference>
<protein>
    <submittedName>
        <fullName evidence="12">Do family serine endopeptidase</fullName>
    </submittedName>
</protein>
<evidence type="ECO:0000256" key="2">
    <source>
        <dbReference type="ARBA" id="ARBA00010541"/>
    </source>
</evidence>
<dbReference type="PROSITE" id="PS50106">
    <property type="entry name" value="PDZ"/>
    <property type="match status" value="2"/>
</dbReference>
<keyword evidence="8" id="KW-0720">Serine protease</keyword>
<feature type="binding site" evidence="10">
    <location>
        <begin position="237"/>
        <end position="239"/>
    </location>
    <ligand>
        <name>substrate</name>
    </ligand>
</feature>
<proteinExistence type="inferred from homology"/>
<keyword evidence="3" id="KW-0645">Protease</keyword>
<accession>A0A9E2P0M7</accession>
<evidence type="ECO:0000256" key="4">
    <source>
        <dbReference type="ARBA" id="ARBA00022729"/>
    </source>
</evidence>
<dbReference type="PANTHER" id="PTHR22939:SF129">
    <property type="entry name" value="SERINE PROTEASE HTRA2, MITOCHONDRIAL"/>
    <property type="match status" value="1"/>
</dbReference>
<evidence type="ECO:0000256" key="9">
    <source>
        <dbReference type="PIRSR" id="PIRSR611782-1"/>
    </source>
</evidence>
<gene>
    <name evidence="12" type="ORF">IAA16_05765</name>
</gene>
<evidence type="ECO:0000256" key="10">
    <source>
        <dbReference type="PIRSR" id="PIRSR611782-2"/>
    </source>
</evidence>
<dbReference type="Proteomes" id="UP000823914">
    <property type="component" value="Unassembled WGS sequence"/>
</dbReference>
<dbReference type="GO" id="GO:0042597">
    <property type="term" value="C:periplasmic space"/>
    <property type="evidence" value="ECO:0007669"/>
    <property type="project" value="UniProtKB-SubCell"/>
</dbReference>
<dbReference type="InterPro" id="IPR009003">
    <property type="entry name" value="Peptidase_S1_PA"/>
</dbReference>
<dbReference type="GO" id="GO:0006508">
    <property type="term" value="P:proteolysis"/>
    <property type="evidence" value="ECO:0007669"/>
    <property type="project" value="UniProtKB-KW"/>
</dbReference>
<dbReference type="InterPro" id="IPR036034">
    <property type="entry name" value="PDZ_sf"/>
</dbReference>
<feature type="domain" description="PDZ" evidence="11">
    <location>
        <begin position="381"/>
        <end position="457"/>
    </location>
</feature>
<dbReference type="Gene3D" id="2.30.42.10">
    <property type="match status" value="2"/>
</dbReference>
<dbReference type="Pfam" id="PF17820">
    <property type="entry name" value="PDZ_6"/>
    <property type="match status" value="1"/>
</dbReference>